<comment type="caution">
    <text evidence="2">The sequence shown here is derived from an EMBL/GenBank/DDBJ whole genome shotgun (WGS) entry which is preliminary data.</text>
</comment>
<name>A0ABN9SKW1_9DINO</name>
<organism evidence="2 3">
    <name type="scientific">Prorocentrum cordatum</name>
    <dbReference type="NCBI Taxonomy" id="2364126"/>
    <lineage>
        <taxon>Eukaryota</taxon>
        <taxon>Sar</taxon>
        <taxon>Alveolata</taxon>
        <taxon>Dinophyceae</taxon>
        <taxon>Prorocentrales</taxon>
        <taxon>Prorocentraceae</taxon>
        <taxon>Prorocentrum</taxon>
    </lineage>
</organism>
<dbReference type="Proteomes" id="UP001189429">
    <property type="component" value="Unassembled WGS sequence"/>
</dbReference>
<feature type="compositionally biased region" description="Basic residues" evidence="1">
    <location>
        <begin position="184"/>
        <end position="201"/>
    </location>
</feature>
<accession>A0ABN9SKW1</accession>
<reference evidence="2" key="1">
    <citation type="submission" date="2023-10" db="EMBL/GenBank/DDBJ databases">
        <authorList>
            <person name="Chen Y."/>
            <person name="Shah S."/>
            <person name="Dougan E. K."/>
            <person name="Thang M."/>
            <person name="Chan C."/>
        </authorList>
    </citation>
    <scope>NUCLEOTIDE SEQUENCE [LARGE SCALE GENOMIC DNA]</scope>
</reference>
<sequence length="216" mass="22818">MSKQLSRGAVLMGSGRNCHSLATTLFTQAPDESSGVIASPELLNVYGVLLQTACPSMLSSFGPAEAKQVVNSKRGQVSCKPFTLPPKSKAAPSVMHSCVRVRNTFIEVDEDAEEQDAPALRRSSSWPCMADRAAGAQAPTGPTRATGARGARGPGPAKARGAAAGGGAGVTGAACGRAEQAPKGSRRHVHPRIFRNLQRKKKSEEEQQHRQQQHQQ</sequence>
<evidence type="ECO:0000313" key="3">
    <source>
        <dbReference type="Proteomes" id="UP001189429"/>
    </source>
</evidence>
<protein>
    <submittedName>
        <fullName evidence="2">Uncharacterized protein</fullName>
    </submittedName>
</protein>
<gene>
    <name evidence="2" type="ORF">PCOR1329_LOCUS30428</name>
</gene>
<evidence type="ECO:0000256" key="1">
    <source>
        <dbReference type="SAM" id="MobiDB-lite"/>
    </source>
</evidence>
<feature type="region of interest" description="Disordered" evidence="1">
    <location>
        <begin position="110"/>
        <end position="216"/>
    </location>
</feature>
<keyword evidence="3" id="KW-1185">Reference proteome</keyword>
<dbReference type="EMBL" id="CAUYUJ010011682">
    <property type="protein sequence ID" value="CAK0832404.1"/>
    <property type="molecule type" value="Genomic_DNA"/>
</dbReference>
<feature type="compositionally biased region" description="Low complexity" evidence="1">
    <location>
        <begin position="132"/>
        <end position="162"/>
    </location>
</feature>
<proteinExistence type="predicted"/>
<evidence type="ECO:0000313" key="2">
    <source>
        <dbReference type="EMBL" id="CAK0832404.1"/>
    </source>
</evidence>